<gene>
    <name evidence="1" type="ORF">EKK97_01210</name>
</gene>
<proteinExistence type="predicted"/>
<dbReference type="KEGG" id="htx:EKK97_01210"/>
<organism evidence="1 2">
    <name type="scientific">Billgrantia tianxiuensis</name>
    <dbReference type="NCBI Taxonomy" id="2497861"/>
    <lineage>
        <taxon>Bacteria</taxon>
        <taxon>Pseudomonadati</taxon>
        <taxon>Pseudomonadota</taxon>
        <taxon>Gammaproteobacteria</taxon>
        <taxon>Oceanospirillales</taxon>
        <taxon>Halomonadaceae</taxon>
        <taxon>Billgrantia</taxon>
    </lineage>
</organism>
<dbReference type="OrthoDB" id="278693at2"/>
<sequence length="152" mass="17819">MAFRQVKDLLVWIRDFHARLGEQYAQLAEVQQDERMRMALAFLADREKRMSSGMLAYLEDGREGLLTTWLIDSQEFGHPDVLERIPRCLGCRDTHDLLANVMTAHQTLKDMYRLRAELASIPEEAELFEQLAEQQDAEARLQTRDFARLEMY</sequence>
<accession>A0A6I6SCZ9</accession>
<dbReference type="EMBL" id="CP035042">
    <property type="protein sequence ID" value="QHC48488.1"/>
    <property type="molecule type" value="Genomic_DNA"/>
</dbReference>
<reference evidence="1 2" key="1">
    <citation type="submission" date="2019-01" db="EMBL/GenBank/DDBJ databases">
        <title>Complete genome of a denitifying bacterium Halomons sp. BC-M4-5.</title>
        <authorList>
            <person name="Wang L."/>
            <person name="Shao Z."/>
        </authorList>
    </citation>
    <scope>NUCLEOTIDE SEQUENCE [LARGE SCALE GENOMIC DNA]</scope>
    <source>
        <strain evidence="1 2">BC-M4-5</strain>
    </source>
</reference>
<name>A0A6I6SCZ9_9GAMM</name>
<keyword evidence="2" id="KW-1185">Reference proteome</keyword>
<dbReference type="RefSeq" id="WP_159548144.1">
    <property type="nucleotide sequence ID" value="NZ_CP035042.1"/>
</dbReference>
<evidence type="ECO:0000313" key="1">
    <source>
        <dbReference type="EMBL" id="QHC48488.1"/>
    </source>
</evidence>
<protein>
    <submittedName>
        <fullName evidence="1">2-hydroxyacyl-CoA dehydratase</fullName>
    </submittedName>
</protein>
<dbReference type="AlphaFoldDB" id="A0A6I6SCZ9"/>
<evidence type="ECO:0000313" key="2">
    <source>
        <dbReference type="Proteomes" id="UP000464013"/>
    </source>
</evidence>
<dbReference type="Proteomes" id="UP000464013">
    <property type="component" value="Chromosome"/>
</dbReference>